<dbReference type="PROSITE" id="PS50075">
    <property type="entry name" value="CARRIER"/>
    <property type="match status" value="1"/>
</dbReference>
<sequence length="79" mass="8995">MQQAISKINTVLVEKLGLEEQQLKPEASFDNDLGVDSLDVWELFQELERTFNIDIPDEDAEKLTTLGAVYSYVQESCEN</sequence>
<evidence type="ECO:0000256" key="3">
    <source>
        <dbReference type="HAMAP-Rule" id="MF_01217"/>
    </source>
</evidence>
<comment type="pathway">
    <text evidence="3 5">Lipid metabolism; fatty acid biosynthesis.</text>
</comment>
<gene>
    <name evidence="3 7" type="primary">acpP</name>
    <name evidence="7" type="ORF">DXN05_10425</name>
</gene>
<dbReference type="EMBL" id="QTJU01000003">
    <property type="protein sequence ID" value="RFM27953.1"/>
    <property type="molecule type" value="Genomic_DNA"/>
</dbReference>
<dbReference type="OrthoDB" id="9804551at2"/>
<reference evidence="7 8" key="1">
    <citation type="submission" date="2018-08" db="EMBL/GenBank/DDBJ databases">
        <title>Chitinophagaceae sp. K23C18032701, a novel bacterium isolated from forest soil.</title>
        <authorList>
            <person name="Wang C."/>
        </authorList>
    </citation>
    <scope>NUCLEOTIDE SEQUENCE [LARGE SCALE GENOMIC DNA]</scope>
    <source>
        <strain evidence="7 8">K23C18032701</strain>
    </source>
</reference>
<dbReference type="GO" id="GO:0016020">
    <property type="term" value="C:membrane"/>
    <property type="evidence" value="ECO:0007669"/>
    <property type="project" value="GOC"/>
</dbReference>
<dbReference type="NCBIfam" id="NF002148">
    <property type="entry name" value="PRK00982.1-2"/>
    <property type="match status" value="1"/>
</dbReference>
<dbReference type="GO" id="GO:0005829">
    <property type="term" value="C:cytosol"/>
    <property type="evidence" value="ECO:0007669"/>
    <property type="project" value="TreeGrafter"/>
</dbReference>
<keyword evidence="3" id="KW-0443">Lipid metabolism</keyword>
<keyword evidence="3" id="KW-0444">Lipid biosynthesis</keyword>
<dbReference type="NCBIfam" id="NF002150">
    <property type="entry name" value="PRK00982.1-4"/>
    <property type="match status" value="1"/>
</dbReference>
<feature type="modified residue" description="O-(pantetheine 4'-phosphoryl)serine" evidence="3">
    <location>
        <position position="37"/>
    </location>
</feature>
<organism evidence="7 8">
    <name type="scientific">Deminuibacter soli</name>
    <dbReference type="NCBI Taxonomy" id="2291815"/>
    <lineage>
        <taxon>Bacteria</taxon>
        <taxon>Pseudomonadati</taxon>
        <taxon>Bacteroidota</taxon>
        <taxon>Chitinophagia</taxon>
        <taxon>Chitinophagales</taxon>
        <taxon>Chitinophagaceae</taxon>
        <taxon>Deminuibacter</taxon>
    </lineage>
</organism>
<dbReference type="SUPFAM" id="SSF47336">
    <property type="entry name" value="ACP-like"/>
    <property type="match status" value="1"/>
</dbReference>
<accession>A0A3E1NJ45</accession>
<dbReference type="AlphaFoldDB" id="A0A3E1NJ45"/>
<feature type="domain" description="Carrier" evidence="6">
    <location>
        <begin position="2"/>
        <end position="77"/>
    </location>
</feature>
<keyword evidence="3" id="KW-0276">Fatty acid metabolism</keyword>
<evidence type="ECO:0000256" key="4">
    <source>
        <dbReference type="NCBIfam" id="TIGR00517"/>
    </source>
</evidence>
<dbReference type="Pfam" id="PF00550">
    <property type="entry name" value="PP-binding"/>
    <property type="match status" value="1"/>
</dbReference>
<dbReference type="InterPro" id="IPR036736">
    <property type="entry name" value="ACP-like_sf"/>
</dbReference>
<dbReference type="GO" id="GO:0000036">
    <property type="term" value="F:acyl carrier activity"/>
    <property type="evidence" value="ECO:0007669"/>
    <property type="project" value="UniProtKB-UniRule"/>
</dbReference>
<comment type="function">
    <text evidence="3 5">Carrier of the growing fatty acid chain in fatty acid biosynthesis.</text>
</comment>
<protein>
    <recommendedName>
        <fullName evidence="3 4">Acyl carrier protein</fullName>
        <shortName evidence="3">ACP</shortName>
    </recommendedName>
</protein>
<comment type="PTM">
    <text evidence="3">4'-phosphopantetheine is transferred from CoA to a specific serine of apo-ACP by AcpS. This modification is essential for activity because fatty acids are bound in thioester linkage to the sulfhydryl of the prosthetic group.</text>
</comment>
<evidence type="ECO:0000256" key="5">
    <source>
        <dbReference type="RuleBase" id="RU003545"/>
    </source>
</evidence>
<dbReference type="InterPro" id="IPR003231">
    <property type="entry name" value="ACP"/>
</dbReference>
<keyword evidence="8" id="KW-1185">Reference proteome</keyword>
<evidence type="ECO:0000313" key="7">
    <source>
        <dbReference type="EMBL" id="RFM27953.1"/>
    </source>
</evidence>
<dbReference type="GO" id="GO:0009245">
    <property type="term" value="P:lipid A biosynthetic process"/>
    <property type="evidence" value="ECO:0007669"/>
    <property type="project" value="TreeGrafter"/>
</dbReference>
<dbReference type="Proteomes" id="UP000261284">
    <property type="component" value="Unassembled WGS sequence"/>
</dbReference>
<proteinExistence type="inferred from homology"/>
<dbReference type="UniPathway" id="UPA00094"/>
<keyword evidence="3" id="KW-0963">Cytoplasm</keyword>
<keyword evidence="3" id="KW-0275">Fatty acid biosynthesis</keyword>
<evidence type="ECO:0000259" key="6">
    <source>
        <dbReference type="PROSITE" id="PS50075"/>
    </source>
</evidence>
<dbReference type="NCBIfam" id="TIGR00517">
    <property type="entry name" value="acyl_carrier"/>
    <property type="match status" value="1"/>
</dbReference>
<comment type="subcellular location">
    <subcellularLocation>
        <location evidence="3">Cytoplasm</location>
    </subcellularLocation>
</comment>
<name>A0A3E1NJ45_9BACT</name>
<keyword evidence="2 3" id="KW-0597">Phosphoprotein</keyword>
<dbReference type="GO" id="GO:0000035">
    <property type="term" value="F:acyl binding"/>
    <property type="evidence" value="ECO:0007669"/>
    <property type="project" value="TreeGrafter"/>
</dbReference>
<evidence type="ECO:0000256" key="2">
    <source>
        <dbReference type="ARBA" id="ARBA00022553"/>
    </source>
</evidence>
<keyword evidence="1 3" id="KW-0596">Phosphopantetheine</keyword>
<dbReference type="PANTHER" id="PTHR20863">
    <property type="entry name" value="ACYL CARRIER PROTEIN"/>
    <property type="match status" value="1"/>
</dbReference>
<dbReference type="PANTHER" id="PTHR20863:SF76">
    <property type="entry name" value="CARRIER DOMAIN-CONTAINING PROTEIN"/>
    <property type="match status" value="1"/>
</dbReference>
<comment type="similarity">
    <text evidence="3">Belongs to the acyl carrier protein (ACP) family.</text>
</comment>
<dbReference type="Gene3D" id="1.10.1200.10">
    <property type="entry name" value="ACP-like"/>
    <property type="match status" value="1"/>
</dbReference>
<dbReference type="HAMAP" id="MF_01217">
    <property type="entry name" value="Acyl_carrier"/>
    <property type="match status" value="1"/>
</dbReference>
<comment type="PTM">
    <text evidence="5">4'-phosphopantetheine is transferred from CoA to a specific serine of apo-ACP by acpS.</text>
</comment>
<evidence type="ECO:0000256" key="1">
    <source>
        <dbReference type="ARBA" id="ARBA00022450"/>
    </source>
</evidence>
<evidence type="ECO:0000313" key="8">
    <source>
        <dbReference type="Proteomes" id="UP000261284"/>
    </source>
</evidence>
<dbReference type="RefSeq" id="WP_116847200.1">
    <property type="nucleotide sequence ID" value="NZ_QTJU01000003.1"/>
</dbReference>
<comment type="caution">
    <text evidence="7">The sequence shown here is derived from an EMBL/GenBank/DDBJ whole genome shotgun (WGS) entry which is preliminary data.</text>
</comment>
<dbReference type="InterPro" id="IPR009081">
    <property type="entry name" value="PP-bd_ACP"/>
</dbReference>